<dbReference type="GO" id="GO:0106435">
    <property type="term" value="F:carboxylesterase activity"/>
    <property type="evidence" value="ECO:0007669"/>
    <property type="project" value="EnsemblMetazoa"/>
</dbReference>
<dbReference type="GO" id="GO:0005777">
    <property type="term" value="C:peroxisome"/>
    <property type="evidence" value="ECO:0007669"/>
    <property type="project" value="EnsemblMetazoa"/>
</dbReference>
<dbReference type="GO" id="GO:0055088">
    <property type="term" value="P:lipid homeostasis"/>
    <property type="evidence" value="ECO:0007669"/>
    <property type="project" value="TreeGrafter"/>
</dbReference>
<dbReference type="SUPFAM" id="SSF53474">
    <property type="entry name" value="alpha/beta-Hydrolases"/>
    <property type="match status" value="1"/>
</dbReference>
<keyword evidence="4" id="KW-1185">Reference proteome</keyword>
<evidence type="ECO:0000313" key="3">
    <source>
        <dbReference type="EMBL" id="EDW76088.2"/>
    </source>
</evidence>
<dbReference type="GO" id="GO:0042171">
    <property type="term" value="F:lysophosphatidic acid acyltransferase activity"/>
    <property type="evidence" value="ECO:0007669"/>
    <property type="project" value="TreeGrafter"/>
</dbReference>
<dbReference type="ESTHER" id="drowi-b4mug2">
    <property type="family name" value="CGI-58_ABHD5_ABHD4"/>
</dbReference>
<dbReference type="Pfam" id="PF00561">
    <property type="entry name" value="Abhydrolase_1"/>
    <property type="match status" value="1"/>
</dbReference>
<dbReference type="OrthoDB" id="7457040at2759"/>
<dbReference type="GO" id="GO:0004620">
    <property type="term" value="F:phospholipase activity"/>
    <property type="evidence" value="ECO:0007669"/>
    <property type="project" value="EnsemblMetazoa"/>
</dbReference>
<dbReference type="STRING" id="7260.B4MUG2"/>
<feature type="domain" description="AB hydrolase-1" evidence="2">
    <location>
        <begin position="94"/>
        <end position="186"/>
    </location>
</feature>
<protein>
    <recommendedName>
        <fullName evidence="2">AB hydrolase-1 domain-containing protein</fullName>
    </recommendedName>
</protein>
<dbReference type="GO" id="GO:0006654">
    <property type="term" value="P:phosphatidic acid biosynthetic process"/>
    <property type="evidence" value="ECO:0007669"/>
    <property type="project" value="TreeGrafter"/>
</dbReference>
<evidence type="ECO:0000259" key="2">
    <source>
        <dbReference type="Pfam" id="PF00561"/>
    </source>
</evidence>
<dbReference type="InParanoid" id="B4MUG2"/>
<evidence type="ECO:0000313" key="4">
    <source>
        <dbReference type="Proteomes" id="UP000007798"/>
    </source>
</evidence>
<dbReference type="Proteomes" id="UP000007798">
    <property type="component" value="Unassembled WGS sequence"/>
</dbReference>
<dbReference type="GO" id="GO:0005811">
    <property type="term" value="C:lipid droplet"/>
    <property type="evidence" value="ECO:0007669"/>
    <property type="project" value="EnsemblMetazoa"/>
</dbReference>
<name>B4MUG2_DROWI</name>
<dbReference type="eggNOG" id="KOG4409">
    <property type="taxonomic scope" value="Eukaryota"/>
</dbReference>
<proteinExistence type="inferred from homology"/>
<reference evidence="3 4" key="1">
    <citation type="journal article" date="2007" name="Nature">
        <title>Evolution of genes and genomes on the Drosophila phylogeny.</title>
        <authorList>
            <consortium name="Drosophila 12 Genomes Consortium"/>
            <person name="Clark A.G."/>
            <person name="Eisen M.B."/>
            <person name="Smith D.R."/>
            <person name="Bergman C.M."/>
            <person name="Oliver B."/>
            <person name="Markow T.A."/>
            <person name="Kaufman T.C."/>
            <person name="Kellis M."/>
            <person name="Gelbart W."/>
            <person name="Iyer V.N."/>
            <person name="Pollard D.A."/>
            <person name="Sackton T.B."/>
            <person name="Larracuente A.M."/>
            <person name="Singh N.D."/>
            <person name="Abad J.P."/>
            <person name="Abt D.N."/>
            <person name="Adryan B."/>
            <person name="Aguade M."/>
            <person name="Akashi H."/>
            <person name="Anderson W.W."/>
            <person name="Aquadro C.F."/>
            <person name="Ardell D.H."/>
            <person name="Arguello R."/>
            <person name="Artieri C.G."/>
            <person name="Barbash D.A."/>
            <person name="Barker D."/>
            <person name="Barsanti P."/>
            <person name="Batterham P."/>
            <person name="Batzoglou S."/>
            <person name="Begun D."/>
            <person name="Bhutkar A."/>
            <person name="Blanco E."/>
            <person name="Bosak S.A."/>
            <person name="Bradley R.K."/>
            <person name="Brand A.D."/>
            <person name="Brent M.R."/>
            <person name="Brooks A.N."/>
            <person name="Brown R.H."/>
            <person name="Butlin R.K."/>
            <person name="Caggese C."/>
            <person name="Calvi B.R."/>
            <person name="Bernardo de Carvalho A."/>
            <person name="Caspi A."/>
            <person name="Castrezana S."/>
            <person name="Celniker S.E."/>
            <person name="Chang J.L."/>
            <person name="Chapple C."/>
            <person name="Chatterji S."/>
            <person name="Chinwalla A."/>
            <person name="Civetta A."/>
            <person name="Clifton S.W."/>
            <person name="Comeron J.M."/>
            <person name="Costello J.C."/>
            <person name="Coyne J.A."/>
            <person name="Daub J."/>
            <person name="David R.G."/>
            <person name="Delcher A.L."/>
            <person name="Delehaunty K."/>
            <person name="Do C.B."/>
            <person name="Ebling H."/>
            <person name="Edwards K."/>
            <person name="Eickbush T."/>
            <person name="Evans J.D."/>
            <person name="Filipski A."/>
            <person name="Findeiss S."/>
            <person name="Freyhult E."/>
            <person name="Fulton L."/>
            <person name="Fulton R."/>
            <person name="Garcia A.C."/>
            <person name="Gardiner A."/>
            <person name="Garfield D.A."/>
            <person name="Garvin B.E."/>
            <person name="Gibson G."/>
            <person name="Gilbert D."/>
            <person name="Gnerre S."/>
            <person name="Godfrey J."/>
            <person name="Good R."/>
            <person name="Gotea V."/>
            <person name="Gravely B."/>
            <person name="Greenberg A.J."/>
            <person name="Griffiths-Jones S."/>
            <person name="Gross S."/>
            <person name="Guigo R."/>
            <person name="Gustafson E.A."/>
            <person name="Haerty W."/>
            <person name="Hahn M.W."/>
            <person name="Halligan D.L."/>
            <person name="Halpern A.L."/>
            <person name="Halter G.M."/>
            <person name="Han M.V."/>
            <person name="Heger A."/>
            <person name="Hillier L."/>
            <person name="Hinrichs A.S."/>
            <person name="Holmes I."/>
            <person name="Hoskins R.A."/>
            <person name="Hubisz M.J."/>
            <person name="Hultmark D."/>
            <person name="Huntley M.A."/>
            <person name="Jaffe D.B."/>
            <person name="Jagadeeshan S."/>
            <person name="Jeck W.R."/>
            <person name="Johnson J."/>
            <person name="Jones C.D."/>
            <person name="Jordan W.C."/>
            <person name="Karpen G.H."/>
            <person name="Kataoka E."/>
            <person name="Keightley P.D."/>
            <person name="Kheradpour P."/>
            <person name="Kirkness E.F."/>
            <person name="Koerich L.B."/>
            <person name="Kristiansen K."/>
            <person name="Kudrna D."/>
            <person name="Kulathinal R.J."/>
            <person name="Kumar S."/>
            <person name="Kwok R."/>
            <person name="Lander E."/>
            <person name="Langley C.H."/>
            <person name="Lapoint R."/>
            <person name="Lazzaro B.P."/>
            <person name="Lee S.J."/>
            <person name="Levesque L."/>
            <person name="Li R."/>
            <person name="Lin C.F."/>
            <person name="Lin M.F."/>
            <person name="Lindblad-Toh K."/>
            <person name="Llopart A."/>
            <person name="Long M."/>
            <person name="Low L."/>
            <person name="Lozovsky E."/>
            <person name="Lu J."/>
            <person name="Luo M."/>
            <person name="Machado C.A."/>
            <person name="Makalowski W."/>
            <person name="Marzo M."/>
            <person name="Matsuda M."/>
            <person name="Matzkin L."/>
            <person name="McAllister B."/>
            <person name="McBride C.S."/>
            <person name="McKernan B."/>
            <person name="McKernan K."/>
            <person name="Mendez-Lago M."/>
            <person name="Minx P."/>
            <person name="Mollenhauer M.U."/>
            <person name="Montooth K."/>
            <person name="Mount S.M."/>
            <person name="Mu X."/>
            <person name="Myers E."/>
            <person name="Negre B."/>
            <person name="Newfeld S."/>
            <person name="Nielsen R."/>
            <person name="Noor M.A."/>
            <person name="O'Grady P."/>
            <person name="Pachter L."/>
            <person name="Papaceit M."/>
            <person name="Parisi M.J."/>
            <person name="Parisi M."/>
            <person name="Parts L."/>
            <person name="Pedersen J.S."/>
            <person name="Pesole G."/>
            <person name="Phillippy A.M."/>
            <person name="Ponting C.P."/>
            <person name="Pop M."/>
            <person name="Porcelli D."/>
            <person name="Powell J.R."/>
            <person name="Prohaska S."/>
            <person name="Pruitt K."/>
            <person name="Puig M."/>
            <person name="Quesneville H."/>
            <person name="Ram K.R."/>
            <person name="Rand D."/>
            <person name="Rasmussen M.D."/>
            <person name="Reed L.K."/>
            <person name="Reenan R."/>
            <person name="Reily A."/>
            <person name="Remington K.A."/>
            <person name="Rieger T.T."/>
            <person name="Ritchie M.G."/>
            <person name="Robin C."/>
            <person name="Rogers Y.H."/>
            <person name="Rohde C."/>
            <person name="Rozas J."/>
            <person name="Rubenfield M.J."/>
            <person name="Ruiz A."/>
            <person name="Russo S."/>
            <person name="Salzberg S.L."/>
            <person name="Sanchez-Gracia A."/>
            <person name="Saranga D.J."/>
            <person name="Sato H."/>
            <person name="Schaeffer S.W."/>
            <person name="Schatz M.C."/>
            <person name="Schlenke T."/>
            <person name="Schwartz R."/>
            <person name="Segarra C."/>
            <person name="Singh R.S."/>
            <person name="Sirot L."/>
            <person name="Sirota M."/>
            <person name="Sisneros N.B."/>
            <person name="Smith C.D."/>
            <person name="Smith T.F."/>
            <person name="Spieth J."/>
            <person name="Stage D.E."/>
            <person name="Stark A."/>
            <person name="Stephan W."/>
            <person name="Strausberg R.L."/>
            <person name="Strempel S."/>
            <person name="Sturgill D."/>
            <person name="Sutton G."/>
            <person name="Sutton G.G."/>
            <person name="Tao W."/>
            <person name="Teichmann S."/>
            <person name="Tobari Y.N."/>
            <person name="Tomimura Y."/>
            <person name="Tsolas J.M."/>
            <person name="Valente V.L."/>
            <person name="Venter E."/>
            <person name="Venter J.C."/>
            <person name="Vicario S."/>
            <person name="Vieira F.G."/>
            <person name="Vilella A.J."/>
            <person name="Villasante A."/>
            <person name="Walenz B."/>
            <person name="Wang J."/>
            <person name="Wasserman M."/>
            <person name="Watts T."/>
            <person name="Wilson D."/>
            <person name="Wilson R.K."/>
            <person name="Wing R.A."/>
            <person name="Wolfner M.F."/>
            <person name="Wong A."/>
            <person name="Wong G.K."/>
            <person name="Wu C.I."/>
            <person name="Wu G."/>
            <person name="Yamamoto D."/>
            <person name="Yang H.P."/>
            <person name="Yang S.P."/>
            <person name="Yorke J.A."/>
            <person name="Yoshida K."/>
            <person name="Zdobnov E."/>
            <person name="Zhang P."/>
            <person name="Zhang Y."/>
            <person name="Zimin A.V."/>
            <person name="Baldwin J."/>
            <person name="Abdouelleil A."/>
            <person name="Abdulkadir J."/>
            <person name="Abebe A."/>
            <person name="Abera B."/>
            <person name="Abreu J."/>
            <person name="Acer S.C."/>
            <person name="Aftuck L."/>
            <person name="Alexander A."/>
            <person name="An P."/>
            <person name="Anderson E."/>
            <person name="Anderson S."/>
            <person name="Arachi H."/>
            <person name="Azer M."/>
            <person name="Bachantsang P."/>
            <person name="Barry A."/>
            <person name="Bayul T."/>
            <person name="Berlin A."/>
            <person name="Bessette D."/>
            <person name="Bloom T."/>
            <person name="Blye J."/>
            <person name="Boguslavskiy L."/>
            <person name="Bonnet C."/>
            <person name="Boukhgalter B."/>
            <person name="Bourzgui I."/>
            <person name="Brown A."/>
            <person name="Cahill P."/>
            <person name="Channer S."/>
            <person name="Cheshatsang Y."/>
            <person name="Chuda L."/>
            <person name="Citroen M."/>
            <person name="Collymore A."/>
            <person name="Cooke P."/>
            <person name="Costello M."/>
            <person name="D'Aco K."/>
            <person name="Daza R."/>
            <person name="De Haan G."/>
            <person name="DeGray S."/>
            <person name="DeMaso C."/>
            <person name="Dhargay N."/>
            <person name="Dooley K."/>
            <person name="Dooley E."/>
            <person name="Doricent M."/>
            <person name="Dorje P."/>
            <person name="Dorjee K."/>
            <person name="Dupes A."/>
            <person name="Elong R."/>
            <person name="Falk J."/>
            <person name="Farina A."/>
            <person name="Faro S."/>
            <person name="Ferguson D."/>
            <person name="Fisher S."/>
            <person name="Foley C.D."/>
            <person name="Franke A."/>
            <person name="Friedrich D."/>
            <person name="Gadbois L."/>
            <person name="Gearin G."/>
            <person name="Gearin C.R."/>
            <person name="Giannoukos G."/>
            <person name="Goode T."/>
            <person name="Graham J."/>
            <person name="Grandbois E."/>
            <person name="Grewal S."/>
            <person name="Gyaltsen K."/>
            <person name="Hafez N."/>
            <person name="Hagos B."/>
            <person name="Hall J."/>
            <person name="Henson C."/>
            <person name="Hollinger A."/>
            <person name="Honan T."/>
            <person name="Huard M.D."/>
            <person name="Hughes L."/>
            <person name="Hurhula B."/>
            <person name="Husby M.E."/>
            <person name="Kamat A."/>
            <person name="Kanga B."/>
            <person name="Kashin S."/>
            <person name="Khazanovich D."/>
            <person name="Kisner P."/>
            <person name="Lance K."/>
            <person name="Lara M."/>
            <person name="Lee W."/>
            <person name="Lennon N."/>
            <person name="Letendre F."/>
            <person name="LeVine R."/>
            <person name="Lipovsky A."/>
            <person name="Liu X."/>
            <person name="Liu J."/>
            <person name="Liu S."/>
            <person name="Lokyitsang T."/>
            <person name="Lokyitsang Y."/>
            <person name="Lubonja R."/>
            <person name="Lui A."/>
            <person name="MacDonald P."/>
            <person name="Magnisalis V."/>
            <person name="Maru K."/>
            <person name="Matthews C."/>
            <person name="McCusker W."/>
            <person name="McDonough S."/>
            <person name="Mehta T."/>
            <person name="Meldrim J."/>
            <person name="Meneus L."/>
            <person name="Mihai O."/>
            <person name="Mihalev A."/>
            <person name="Mihova T."/>
            <person name="Mittelman R."/>
            <person name="Mlenga V."/>
            <person name="Montmayeur A."/>
            <person name="Mulrain L."/>
            <person name="Navidi A."/>
            <person name="Naylor J."/>
            <person name="Negash T."/>
            <person name="Nguyen T."/>
            <person name="Nguyen N."/>
            <person name="Nicol R."/>
            <person name="Norbu C."/>
            <person name="Norbu N."/>
            <person name="Novod N."/>
            <person name="O'Neill B."/>
            <person name="Osman S."/>
            <person name="Markiewicz E."/>
            <person name="Oyono O.L."/>
            <person name="Patti C."/>
            <person name="Phunkhang P."/>
            <person name="Pierre F."/>
            <person name="Priest M."/>
            <person name="Raghuraman S."/>
            <person name="Rege F."/>
            <person name="Reyes R."/>
            <person name="Rise C."/>
            <person name="Rogov P."/>
            <person name="Ross K."/>
            <person name="Ryan E."/>
            <person name="Settipalli S."/>
            <person name="Shea T."/>
            <person name="Sherpa N."/>
            <person name="Shi L."/>
            <person name="Shih D."/>
            <person name="Sparrow T."/>
            <person name="Spaulding J."/>
            <person name="Stalker J."/>
            <person name="Stange-Thomann N."/>
            <person name="Stavropoulos S."/>
            <person name="Stone C."/>
            <person name="Strader C."/>
            <person name="Tesfaye S."/>
            <person name="Thomson T."/>
            <person name="Thoulutsang Y."/>
            <person name="Thoulutsang D."/>
            <person name="Topham K."/>
            <person name="Topping I."/>
            <person name="Tsamla T."/>
            <person name="Vassiliev H."/>
            <person name="Vo A."/>
            <person name="Wangchuk T."/>
            <person name="Wangdi T."/>
            <person name="Weiand M."/>
            <person name="Wilkinson J."/>
            <person name="Wilson A."/>
            <person name="Yadav S."/>
            <person name="Young G."/>
            <person name="Yu Q."/>
            <person name="Zembek L."/>
            <person name="Zhong D."/>
            <person name="Zimmer A."/>
            <person name="Zwirko Z."/>
            <person name="Jaffe D.B."/>
            <person name="Alvarez P."/>
            <person name="Brockman W."/>
            <person name="Butler J."/>
            <person name="Chin C."/>
            <person name="Gnerre S."/>
            <person name="Grabherr M."/>
            <person name="Kleber M."/>
            <person name="Mauceli E."/>
            <person name="MacCallum I."/>
        </authorList>
    </citation>
    <scope>NUCLEOTIDE SEQUENCE [LARGE SCALE GENOMIC DNA]</scope>
    <source>
        <strain evidence="4">Tucson 14030-0811.24</strain>
    </source>
</reference>
<dbReference type="GO" id="GO:0005739">
    <property type="term" value="C:mitochondrion"/>
    <property type="evidence" value="ECO:0007669"/>
    <property type="project" value="EnsemblMetazoa"/>
</dbReference>
<dbReference type="EMBL" id="CH963857">
    <property type="protein sequence ID" value="EDW76088.2"/>
    <property type="molecule type" value="Genomic_DNA"/>
</dbReference>
<accession>B4MUG2</accession>
<evidence type="ECO:0000256" key="1">
    <source>
        <dbReference type="ARBA" id="ARBA00038097"/>
    </source>
</evidence>
<comment type="similarity">
    <text evidence="1">Belongs to the peptidase S33 family. ABHD4/ABHD5 subfamily.</text>
</comment>
<dbReference type="PANTHER" id="PTHR42886:SF29">
    <property type="entry name" value="PUMMELIG, ISOFORM A"/>
    <property type="match status" value="1"/>
</dbReference>
<gene>
    <name evidence="3" type="primary">Dwil\GK14854</name>
    <name evidence="3" type="ORF">Dwil_GK14854</name>
</gene>
<sequence length="200" mass="22742">MTANTSTASGQTTSDSSLIDPAARQQFGLLKWLIEWTFSSKQKLRQAEKVLLAQLKTPYQAYFIDIGNVVDVDGSEQIWTLSLTNPQAEERRLPLVVLHGQGMGLAMWYPNLDDWAKQRKVYALDILGFGRSTRPVFSATSELCECQLITALEEWRQQLKIDEFILLGHSFGAYLASCYALTHPDHDLWLTYSKFNLHQL</sequence>
<organism evidence="3 4">
    <name type="scientific">Drosophila willistoni</name>
    <name type="common">Fruit fly</name>
    <dbReference type="NCBI Taxonomy" id="7260"/>
    <lineage>
        <taxon>Eukaryota</taxon>
        <taxon>Metazoa</taxon>
        <taxon>Ecdysozoa</taxon>
        <taxon>Arthropoda</taxon>
        <taxon>Hexapoda</taxon>
        <taxon>Insecta</taxon>
        <taxon>Pterygota</taxon>
        <taxon>Neoptera</taxon>
        <taxon>Endopterygota</taxon>
        <taxon>Diptera</taxon>
        <taxon>Brachycera</taxon>
        <taxon>Muscomorpha</taxon>
        <taxon>Ephydroidea</taxon>
        <taxon>Drosophilidae</taxon>
        <taxon>Drosophila</taxon>
        <taxon>Sophophora</taxon>
    </lineage>
</organism>
<dbReference type="HOGENOM" id="CLU_017361_0_0_1"/>
<dbReference type="Gene3D" id="3.40.50.1820">
    <property type="entry name" value="alpha/beta hydrolase"/>
    <property type="match status" value="1"/>
</dbReference>
<dbReference type="PANTHER" id="PTHR42886">
    <property type="entry name" value="RE40534P-RELATED"/>
    <property type="match status" value="1"/>
</dbReference>
<dbReference type="InterPro" id="IPR000073">
    <property type="entry name" value="AB_hydrolase_1"/>
</dbReference>
<dbReference type="InterPro" id="IPR029058">
    <property type="entry name" value="AB_hydrolase_fold"/>
</dbReference>
<dbReference type="GO" id="GO:0019915">
    <property type="term" value="P:lipid storage"/>
    <property type="evidence" value="ECO:0007669"/>
    <property type="project" value="EnsemblMetazoa"/>
</dbReference>
<dbReference type="AlphaFoldDB" id="B4MUG2"/>